<gene>
    <name evidence="2" type="ORF">OESDEN_25258</name>
</gene>
<feature type="transmembrane region" description="Helical" evidence="1">
    <location>
        <begin position="135"/>
        <end position="160"/>
    </location>
</feature>
<dbReference type="Proteomes" id="UP000053660">
    <property type="component" value="Unassembled WGS sequence"/>
</dbReference>
<dbReference type="OrthoDB" id="635273at2759"/>
<name>A0A0B1RU30_OESDE</name>
<dbReference type="AlphaFoldDB" id="A0A0B1RU30"/>
<keyword evidence="3" id="KW-1185">Reference proteome</keyword>
<organism evidence="2 3">
    <name type="scientific">Oesophagostomum dentatum</name>
    <name type="common">Nodular worm</name>
    <dbReference type="NCBI Taxonomy" id="61180"/>
    <lineage>
        <taxon>Eukaryota</taxon>
        <taxon>Metazoa</taxon>
        <taxon>Ecdysozoa</taxon>
        <taxon>Nematoda</taxon>
        <taxon>Chromadorea</taxon>
        <taxon>Rhabditida</taxon>
        <taxon>Rhabditina</taxon>
        <taxon>Rhabditomorpha</taxon>
        <taxon>Strongyloidea</taxon>
        <taxon>Strongylidae</taxon>
        <taxon>Oesophagostomum</taxon>
    </lineage>
</organism>
<keyword evidence="1" id="KW-0812">Transmembrane</keyword>
<feature type="non-terminal residue" evidence="2">
    <location>
        <position position="1"/>
    </location>
</feature>
<evidence type="ECO:0000256" key="1">
    <source>
        <dbReference type="SAM" id="Phobius"/>
    </source>
</evidence>
<proteinExistence type="predicted"/>
<protein>
    <submittedName>
        <fullName evidence="2">Uncharacterized protein</fullName>
    </submittedName>
</protein>
<keyword evidence="1" id="KW-1133">Transmembrane helix</keyword>
<sequence>LFLLSTDNFRLIRQLFHTFSSLPVWTEEPCTPYYWALHLRNRSSSFRQLVSSWGEDRMEREGLSYCREQYESMIEEMEIYRDLEKNSGCAANRRFRSATLARKLIPCDANSTNTTSQMKHTQVAVVQNRPDLTNLLLGSLIANAFFICLMLSFVCIVLCYGNKERY</sequence>
<dbReference type="EMBL" id="KN613053">
    <property type="protein sequence ID" value="KHJ75126.1"/>
    <property type="molecule type" value="Genomic_DNA"/>
</dbReference>
<accession>A0A0B1RU30</accession>
<evidence type="ECO:0000313" key="2">
    <source>
        <dbReference type="EMBL" id="KHJ75126.1"/>
    </source>
</evidence>
<evidence type="ECO:0000313" key="3">
    <source>
        <dbReference type="Proteomes" id="UP000053660"/>
    </source>
</evidence>
<keyword evidence="1" id="KW-0472">Membrane</keyword>
<reference evidence="2 3" key="1">
    <citation type="submission" date="2014-03" db="EMBL/GenBank/DDBJ databases">
        <title>Draft genome of the hookworm Oesophagostomum dentatum.</title>
        <authorList>
            <person name="Mitreva M."/>
        </authorList>
    </citation>
    <scope>NUCLEOTIDE SEQUENCE [LARGE SCALE GENOMIC DNA]</scope>
    <source>
        <strain evidence="2 3">OD-Hann</strain>
    </source>
</reference>